<accession>A0A2H5XG41</accession>
<dbReference type="PANTHER" id="PTHR43197:SF1">
    <property type="entry name" value="UTP--GLUCOSE-1-PHOSPHATE URIDYLYLTRANSFERASE"/>
    <property type="match status" value="1"/>
</dbReference>
<comment type="caution">
    <text evidence="7">The sequence shown here is derived from an EMBL/GenBank/DDBJ whole genome shotgun (WGS) entry which is preliminary data.</text>
</comment>
<dbReference type="GO" id="GO:0003983">
    <property type="term" value="F:UTP:glucose-1-phosphate uridylyltransferase activity"/>
    <property type="evidence" value="ECO:0007669"/>
    <property type="project" value="UniProtKB-EC"/>
</dbReference>
<feature type="domain" description="Nucleotidyl transferase" evidence="6">
    <location>
        <begin position="4"/>
        <end position="261"/>
    </location>
</feature>
<evidence type="ECO:0000256" key="3">
    <source>
        <dbReference type="ARBA" id="ARBA00022679"/>
    </source>
</evidence>
<dbReference type="InterPro" id="IPR005835">
    <property type="entry name" value="NTP_transferase_dom"/>
</dbReference>
<sequence>MRLAVVPVAGIGTRLLPLTKAQPKEMLPLGRKPVLQHVVEELAAAGIQQILFVTGRRKRSVEDHFDADSELDGLPPDRAPSAHDLAVTVVYIRQPKPLGSGHAIRLAQPITGDEPFFVAYGDCVIWERQKGSLVREMVRAYTVHRPAAVIAVERMPRAHVHKYGVVAVSRWRNGLAVVRDIVEKPAPDKAPSCYAVAARYLFTPVIYEALEAVRPAQGEWQLTDAVRQLLVWGHPVLCVRLGDRRRLDVGNFTSYFAAFVFAALHDPEVGHAVRAEVRRWLQRSRGVLR</sequence>
<keyword evidence="3 7" id="KW-0808">Transferase</keyword>
<keyword evidence="4 7" id="KW-0548">Nucleotidyltransferase</keyword>
<dbReference type="PANTHER" id="PTHR43197">
    <property type="entry name" value="UTP--GLUCOSE-1-PHOSPHATE URIDYLYLTRANSFERASE"/>
    <property type="match status" value="1"/>
</dbReference>
<dbReference type="InterPro" id="IPR005771">
    <property type="entry name" value="GalU_uridylyltTrfase_bac/arc"/>
</dbReference>
<dbReference type="AlphaFoldDB" id="A0A2H5XG41"/>
<comment type="similarity">
    <text evidence="1">Belongs to the UDPGP type 2 family.</text>
</comment>
<evidence type="ECO:0000256" key="2">
    <source>
        <dbReference type="ARBA" id="ARBA00012415"/>
    </source>
</evidence>
<dbReference type="SUPFAM" id="SSF53448">
    <property type="entry name" value="Nucleotide-diphospho-sugar transferases"/>
    <property type="match status" value="1"/>
</dbReference>
<dbReference type="Pfam" id="PF00483">
    <property type="entry name" value="NTP_transferase"/>
    <property type="match status" value="1"/>
</dbReference>
<proteinExistence type="inferred from homology"/>
<dbReference type="GO" id="GO:0006011">
    <property type="term" value="P:UDP-alpha-D-glucose metabolic process"/>
    <property type="evidence" value="ECO:0007669"/>
    <property type="project" value="InterPro"/>
</dbReference>
<dbReference type="EC" id="2.7.7.9" evidence="2"/>
<evidence type="ECO:0000313" key="7">
    <source>
        <dbReference type="EMBL" id="GBD00145.1"/>
    </source>
</evidence>
<evidence type="ECO:0000256" key="1">
    <source>
        <dbReference type="ARBA" id="ARBA00006890"/>
    </source>
</evidence>
<name>A0A2H5XG41_9BACT</name>
<evidence type="ECO:0000256" key="5">
    <source>
        <dbReference type="ARBA" id="ARBA00048128"/>
    </source>
</evidence>
<dbReference type="InterPro" id="IPR029044">
    <property type="entry name" value="Nucleotide-diphossugar_trans"/>
</dbReference>
<dbReference type="EMBL" id="BEHT01000054">
    <property type="protein sequence ID" value="GBD00145.1"/>
    <property type="molecule type" value="Genomic_DNA"/>
</dbReference>
<evidence type="ECO:0000256" key="4">
    <source>
        <dbReference type="ARBA" id="ARBA00022695"/>
    </source>
</evidence>
<protein>
    <recommendedName>
        <fullName evidence="2">UTP--glucose-1-phosphate uridylyltransferase</fullName>
        <ecNumber evidence="2">2.7.7.9</ecNumber>
    </recommendedName>
</protein>
<reference evidence="8" key="1">
    <citation type="submission" date="2017-09" db="EMBL/GenBank/DDBJ databases">
        <title>Metaegenomics of thermophilic ammonia-oxidizing enrichment culture.</title>
        <authorList>
            <person name="Kato S."/>
            <person name="Suzuki K."/>
        </authorList>
    </citation>
    <scope>NUCLEOTIDE SEQUENCE [LARGE SCALE GENOMIC DNA]</scope>
</reference>
<comment type="catalytic activity">
    <reaction evidence="5">
        <text>alpha-D-glucose 1-phosphate + UTP + H(+) = UDP-alpha-D-glucose + diphosphate</text>
        <dbReference type="Rhea" id="RHEA:19889"/>
        <dbReference type="ChEBI" id="CHEBI:15378"/>
        <dbReference type="ChEBI" id="CHEBI:33019"/>
        <dbReference type="ChEBI" id="CHEBI:46398"/>
        <dbReference type="ChEBI" id="CHEBI:58601"/>
        <dbReference type="ChEBI" id="CHEBI:58885"/>
        <dbReference type="EC" id="2.7.7.9"/>
    </reaction>
</comment>
<evidence type="ECO:0000313" key="8">
    <source>
        <dbReference type="Proteomes" id="UP000236173"/>
    </source>
</evidence>
<dbReference type="Proteomes" id="UP000236173">
    <property type="component" value="Unassembled WGS sequence"/>
</dbReference>
<organism evidence="7 8">
    <name type="scientific">Candidatus Fervidibacter japonicus</name>
    <dbReference type="NCBI Taxonomy" id="2035412"/>
    <lineage>
        <taxon>Bacteria</taxon>
        <taxon>Candidatus Fervidibacterota</taxon>
        <taxon>Candidatus Fervidibacter</taxon>
    </lineage>
</organism>
<gene>
    <name evidence="7" type="primary">gtaB_2</name>
    <name evidence="7" type="ORF">HRbin17_02682</name>
</gene>
<dbReference type="Gene3D" id="3.90.550.10">
    <property type="entry name" value="Spore Coat Polysaccharide Biosynthesis Protein SpsA, Chain A"/>
    <property type="match status" value="1"/>
</dbReference>
<evidence type="ECO:0000259" key="6">
    <source>
        <dbReference type="Pfam" id="PF00483"/>
    </source>
</evidence>